<accession>A0ABR0B1C5</accession>
<comment type="caution">
    <text evidence="1">The sequence shown here is derived from an EMBL/GenBank/DDBJ whole genome shotgun (WGS) entry which is preliminary data.</text>
</comment>
<organism evidence="1 2">
    <name type="scientific">Daphnia magna</name>
    <dbReference type="NCBI Taxonomy" id="35525"/>
    <lineage>
        <taxon>Eukaryota</taxon>
        <taxon>Metazoa</taxon>
        <taxon>Ecdysozoa</taxon>
        <taxon>Arthropoda</taxon>
        <taxon>Crustacea</taxon>
        <taxon>Branchiopoda</taxon>
        <taxon>Diplostraca</taxon>
        <taxon>Cladocera</taxon>
        <taxon>Anomopoda</taxon>
        <taxon>Daphniidae</taxon>
        <taxon>Daphnia</taxon>
    </lineage>
</organism>
<dbReference type="EMBL" id="JAOYFB010000040">
    <property type="protein sequence ID" value="KAK4035509.1"/>
    <property type="molecule type" value="Genomic_DNA"/>
</dbReference>
<sequence length="169" mass="18083">MLLYGALDFRAVAAVKAIEKQQQHLQQLDQVDVIGGHQPCCLCAASGHGCGVVASTGPVVPAITAATAAIKKKDTSVNSSLGEIATGMMLATGFAHWGWGYGLGWNKPEKSIIGGYSENMAYDDGYYGRDSMDPRQMGSGCGQQHHYDPDYDDCQDNDFDMDFGGDFGF</sequence>
<keyword evidence="2" id="KW-1185">Reference proteome</keyword>
<dbReference type="Proteomes" id="UP001234178">
    <property type="component" value="Unassembled WGS sequence"/>
</dbReference>
<proteinExistence type="predicted"/>
<reference evidence="1 2" key="1">
    <citation type="journal article" date="2023" name="Nucleic Acids Res.">
        <title>The hologenome of Daphnia magna reveals possible DNA methylation and microbiome-mediated evolution of the host genome.</title>
        <authorList>
            <person name="Chaturvedi A."/>
            <person name="Li X."/>
            <person name="Dhandapani V."/>
            <person name="Marshall H."/>
            <person name="Kissane S."/>
            <person name="Cuenca-Cambronero M."/>
            <person name="Asole G."/>
            <person name="Calvet F."/>
            <person name="Ruiz-Romero M."/>
            <person name="Marangio P."/>
            <person name="Guigo R."/>
            <person name="Rago D."/>
            <person name="Mirbahai L."/>
            <person name="Eastwood N."/>
            <person name="Colbourne J.K."/>
            <person name="Zhou J."/>
            <person name="Mallon E."/>
            <person name="Orsini L."/>
        </authorList>
    </citation>
    <scope>NUCLEOTIDE SEQUENCE [LARGE SCALE GENOMIC DNA]</scope>
    <source>
        <strain evidence="1">LRV0_1</strain>
    </source>
</reference>
<gene>
    <name evidence="1" type="ORF">OUZ56_027595</name>
</gene>
<protein>
    <submittedName>
        <fullName evidence="1">Uncharacterized protein</fullName>
    </submittedName>
</protein>
<evidence type="ECO:0000313" key="2">
    <source>
        <dbReference type="Proteomes" id="UP001234178"/>
    </source>
</evidence>
<evidence type="ECO:0000313" key="1">
    <source>
        <dbReference type="EMBL" id="KAK4035509.1"/>
    </source>
</evidence>
<name>A0ABR0B1C5_9CRUS</name>